<protein>
    <recommendedName>
        <fullName evidence="3">MATH domain-containing protein</fullName>
    </recommendedName>
</protein>
<dbReference type="STRING" id="151549.A0A4C1VI02"/>
<comment type="caution">
    <text evidence="1">The sequence shown here is derived from an EMBL/GenBank/DDBJ whole genome shotgun (WGS) entry which is preliminary data.</text>
</comment>
<dbReference type="OrthoDB" id="10035275at2759"/>
<name>A0A4C1VI02_EUMVA</name>
<evidence type="ECO:0000313" key="1">
    <source>
        <dbReference type="EMBL" id="GBP38718.1"/>
    </source>
</evidence>
<reference evidence="1 2" key="1">
    <citation type="journal article" date="2019" name="Commun. Biol.">
        <title>The bagworm genome reveals a unique fibroin gene that provides high tensile strength.</title>
        <authorList>
            <person name="Kono N."/>
            <person name="Nakamura H."/>
            <person name="Ohtoshi R."/>
            <person name="Tomita M."/>
            <person name="Numata K."/>
            <person name="Arakawa K."/>
        </authorList>
    </citation>
    <scope>NUCLEOTIDE SEQUENCE [LARGE SCALE GENOMIC DNA]</scope>
</reference>
<organism evidence="1 2">
    <name type="scientific">Eumeta variegata</name>
    <name type="common">Bagworm moth</name>
    <name type="synonym">Eumeta japonica</name>
    <dbReference type="NCBI Taxonomy" id="151549"/>
    <lineage>
        <taxon>Eukaryota</taxon>
        <taxon>Metazoa</taxon>
        <taxon>Ecdysozoa</taxon>
        <taxon>Arthropoda</taxon>
        <taxon>Hexapoda</taxon>
        <taxon>Insecta</taxon>
        <taxon>Pterygota</taxon>
        <taxon>Neoptera</taxon>
        <taxon>Endopterygota</taxon>
        <taxon>Lepidoptera</taxon>
        <taxon>Glossata</taxon>
        <taxon>Ditrysia</taxon>
        <taxon>Tineoidea</taxon>
        <taxon>Psychidae</taxon>
        <taxon>Oiketicinae</taxon>
        <taxon>Eumeta</taxon>
    </lineage>
</organism>
<keyword evidence="2" id="KW-1185">Reference proteome</keyword>
<gene>
    <name evidence="1" type="ORF">EVAR_22367_1</name>
</gene>
<dbReference type="Proteomes" id="UP000299102">
    <property type="component" value="Unassembled WGS sequence"/>
</dbReference>
<sequence length="476" mass="53095">MELLPFYDESFVDNFSRFENSKSSRRVFRSSRRGSPEAPARTELRAWGGGRMALLYRATRLRDRADTHVFVFVVTRSATRDPDRDVTSKDFCCAHQRWAVAFSRHDDALGESETRGNRFPMSPAITIAVRAGVYLVWRGGGEGVRVYADFAFTLLSRDHFSANEGFSGEQVRFSAGRLAQGRGRCVPLRELSTRFADSRGEFQLELAMSRVRTLYSCELRAPRLESAPVAFAGYDWAVALSANGEALRLVRLSGGSARCRARYALAAAAGDRRAHSGPLEHVCDAEDSAPAWTVGRWLASAAAARGSGLRLTLELVWARALAEVRVPLAGSAAACYDRDRQAWALRCDTHSDSVRLHMLYRDVHHVPRNHLRYVSWSAWLVSDTGNTDSTEDAVPLPGAPFSHYYAQENADEGLMMETPLSMREASAPGCRFVHTGATGGSGELLVRLEWSECYLLFQATYHIYDDLCRRHGHQMR</sequence>
<evidence type="ECO:0000313" key="2">
    <source>
        <dbReference type="Proteomes" id="UP000299102"/>
    </source>
</evidence>
<evidence type="ECO:0008006" key="3">
    <source>
        <dbReference type="Google" id="ProtNLM"/>
    </source>
</evidence>
<accession>A0A4C1VI02</accession>
<dbReference type="AlphaFoldDB" id="A0A4C1VI02"/>
<dbReference type="EMBL" id="BGZK01000353">
    <property type="protein sequence ID" value="GBP38718.1"/>
    <property type="molecule type" value="Genomic_DNA"/>
</dbReference>
<proteinExistence type="predicted"/>